<keyword evidence="3" id="KW-1185">Reference proteome</keyword>
<reference evidence="2 3" key="1">
    <citation type="submission" date="2018-06" db="EMBL/GenBank/DDBJ databases">
        <title>Actinomadura craniellae sp. nov. isolated from marine sponge Craniella sp.</title>
        <authorList>
            <person name="Li L."/>
            <person name="Xu Q.H."/>
            <person name="Lin H.W."/>
            <person name="Lu Y.H."/>
        </authorList>
    </citation>
    <scope>NUCLEOTIDE SEQUENCE [LARGE SCALE GENOMIC DNA]</scope>
    <source>
        <strain evidence="2 3">LHW63021</strain>
    </source>
</reference>
<dbReference type="Gene3D" id="3.90.1720.10">
    <property type="entry name" value="endopeptidase domain like (from Nostoc punctiforme)"/>
    <property type="match status" value="1"/>
</dbReference>
<protein>
    <submittedName>
        <fullName evidence="2">CHAP domain-containing protein</fullName>
    </submittedName>
</protein>
<gene>
    <name evidence="2" type="ORF">DPM19_32120</name>
</gene>
<dbReference type="InterPro" id="IPR007921">
    <property type="entry name" value="CHAP_dom"/>
</dbReference>
<dbReference type="PROSITE" id="PS50911">
    <property type="entry name" value="CHAP"/>
    <property type="match status" value="1"/>
</dbReference>
<feature type="domain" description="Peptidase C51" evidence="1">
    <location>
        <begin position="25"/>
        <end position="166"/>
    </location>
</feature>
<dbReference type="SUPFAM" id="SSF54001">
    <property type="entry name" value="Cysteine proteinases"/>
    <property type="match status" value="1"/>
</dbReference>
<dbReference type="Pfam" id="PF05257">
    <property type="entry name" value="CHAP"/>
    <property type="match status" value="1"/>
</dbReference>
<name>A0A365GWK6_9ACTN</name>
<comment type="caution">
    <text evidence="2">The sequence shown here is derived from an EMBL/GenBank/DDBJ whole genome shotgun (WGS) entry which is preliminary data.</text>
</comment>
<dbReference type="OrthoDB" id="5124837at2"/>
<evidence type="ECO:0000259" key="1">
    <source>
        <dbReference type="PROSITE" id="PS50911"/>
    </source>
</evidence>
<organism evidence="2 3">
    <name type="scientific">Actinomadura craniellae</name>
    <dbReference type="NCBI Taxonomy" id="2231787"/>
    <lineage>
        <taxon>Bacteria</taxon>
        <taxon>Bacillati</taxon>
        <taxon>Actinomycetota</taxon>
        <taxon>Actinomycetes</taxon>
        <taxon>Streptosporangiales</taxon>
        <taxon>Thermomonosporaceae</taxon>
        <taxon>Actinomadura</taxon>
    </lineage>
</organism>
<dbReference type="AlphaFoldDB" id="A0A365GWK6"/>
<sequence>MDEIGKKLLEVAKGELGYTEKADGYTKFGDWFAKNVDADHDAYFKTAPWCDMFLAWAANEAGIEDSVGEFAGTVQHAKWFEGHGAWGTEPEVGAIVFFDWSGSNSIDRIDHVGIVEKIDGKKIHTIEANVDGIHLKRKVRDDGIIVGYGYPAKVKVTRDEGTGYVPKHAAPPPSTGQVTGDLPARVTTAADSSPEGWTPPLAGQETAVVTGALALILVGSVALAVGKSRTAKFAASPPVRVRKRGKHHRTPVELPVDMTPADLDAAEAGTEMMPIISAVTAAEAEDREFWGKISTLQEDEELAFWGSLHAELAESPHESLTLD</sequence>
<proteinExistence type="predicted"/>
<accession>A0A365GWK6</accession>
<dbReference type="RefSeq" id="WP_111871851.1">
    <property type="nucleotide sequence ID" value="NZ_QLYX01000021.1"/>
</dbReference>
<dbReference type="Proteomes" id="UP000251891">
    <property type="component" value="Unassembled WGS sequence"/>
</dbReference>
<dbReference type="InterPro" id="IPR038765">
    <property type="entry name" value="Papain-like_cys_pep_sf"/>
</dbReference>
<dbReference type="EMBL" id="QLYX01000021">
    <property type="protein sequence ID" value="RAY11152.1"/>
    <property type="molecule type" value="Genomic_DNA"/>
</dbReference>
<evidence type="ECO:0000313" key="3">
    <source>
        <dbReference type="Proteomes" id="UP000251891"/>
    </source>
</evidence>
<evidence type="ECO:0000313" key="2">
    <source>
        <dbReference type="EMBL" id="RAY11152.1"/>
    </source>
</evidence>